<reference evidence="4 5" key="1">
    <citation type="submission" date="2019-10" db="EMBL/GenBank/DDBJ databases">
        <title>Genomic and transcriptomic insights into the perfect genentic adaptation of a filamentous nitrogen-fixing cyanobacterium to rice fields.</title>
        <authorList>
            <person name="Chen Z."/>
        </authorList>
    </citation>
    <scope>NUCLEOTIDE SEQUENCE [LARGE SCALE GENOMIC DNA]</scope>
    <source>
        <strain evidence="4">CCNUC1</strain>
    </source>
</reference>
<name>A0A5P8WHL7_9NOSO</name>
<dbReference type="Pfam" id="PF13751">
    <property type="entry name" value="DDE_Tnp_1_6"/>
    <property type="match status" value="1"/>
</dbReference>
<evidence type="ECO:0000313" key="4">
    <source>
        <dbReference type="EMBL" id="QFS51942.1"/>
    </source>
</evidence>
<evidence type="ECO:0000313" key="3">
    <source>
        <dbReference type="EMBL" id="QFS50859.1"/>
    </source>
</evidence>
<evidence type="ECO:0000313" key="5">
    <source>
        <dbReference type="Proteomes" id="UP000326678"/>
    </source>
</evidence>
<evidence type="ECO:0000259" key="2">
    <source>
        <dbReference type="Pfam" id="PF13751"/>
    </source>
</evidence>
<dbReference type="EMBL" id="CP045227">
    <property type="protein sequence ID" value="QFS50859.1"/>
    <property type="molecule type" value="Genomic_DNA"/>
</dbReference>
<accession>A0A5P8WHL7</accession>
<dbReference type="PANTHER" id="PTHR35604:SF2">
    <property type="entry name" value="TRANSPOSASE INSH FOR INSERTION SEQUENCE ELEMENT IS5A-RELATED"/>
    <property type="match status" value="1"/>
</dbReference>
<gene>
    <name evidence="3" type="ORF">GXM_08353</name>
    <name evidence="4" type="ORF">GXM_09436</name>
</gene>
<dbReference type="KEGG" id="nsh:GXM_09436"/>
<keyword evidence="5" id="KW-1185">Reference proteome</keyword>
<dbReference type="InterPro" id="IPR025668">
    <property type="entry name" value="Tnp_DDE_dom"/>
</dbReference>
<dbReference type="EMBL" id="CP045227">
    <property type="protein sequence ID" value="QFS51942.1"/>
    <property type="molecule type" value="Genomic_DNA"/>
</dbReference>
<proteinExistence type="predicted"/>
<dbReference type="InterPro" id="IPR047629">
    <property type="entry name" value="IS1182_transpos"/>
</dbReference>
<protein>
    <submittedName>
        <fullName evidence="3 4">Transposase</fullName>
    </submittedName>
</protein>
<dbReference type="KEGG" id="nsh:GXM_08353"/>
<sequence>MRPPIWQPPIELSPKESTVVKRIRKAKLFVFLRQIRHELFDSDFQLELAKIFKDSSVGLCPVSPAQLALFIILQAYTGVSDDEGIEAIEMDRRWQLVLDCLDCEKAPFSKGTLVKFRALLISHSFDRRLIEKTVEMAKICGGYNSTSLKIALDSSPLWGAARVEDTYNLLGHALRKALSIIAEINQDSLENVASKFGADVVAKTSLKAALDLDWDNPEARNIALSNILQTLNSVESQINQTTDLNDSTAQQVQSNLAIARQIETQDVEEAADGSPKLRQGVAKDRRISIEDKDMRHGRKSRSQKFDGFKRHVAKDLDLGMVRAVGITSANAPEASVTLDIEQDLKQQQVTIRELHIDRAYLTSHFVKQRTPDLTIICKPWKVRNGKLFDKNAFVLDWDNSLILCPNGISLPFHEGGIVHFPEDECLACPLRSQCTTSKHGRTISIHPDESLLVELRQRQTTEVGRAQLRQRVSVEHTLAHIGHWQGDQARYLGLRKNLFDLRRMAVVHNLHVLARISHTTPENSSLIPAA</sequence>
<feature type="domain" description="Transposase InsH N-terminal" evidence="1">
    <location>
        <begin position="31"/>
        <end position="118"/>
    </location>
</feature>
<evidence type="ECO:0000259" key="1">
    <source>
        <dbReference type="Pfam" id="PF05598"/>
    </source>
</evidence>
<dbReference type="Proteomes" id="UP000326678">
    <property type="component" value="Chromosome Gxm2"/>
</dbReference>
<dbReference type="NCBIfam" id="NF033551">
    <property type="entry name" value="transpos_IS1182"/>
    <property type="match status" value="1"/>
</dbReference>
<dbReference type="PANTHER" id="PTHR35604">
    <property type="entry name" value="TRANSPOSASE INSH FOR INSERTION SEQUENCE ELEMENT IS5A-RELATED"/>
    <property type="match status" value="1"/>
</dbReference>
<organism evidence="4 5">
    <name type="scientific">Nostoc sphaeroides CCNUC1</name>
    <dbReference type="NCBI Taxonomy" id="2653204"/>
    <lineage>
        <taxon>Bacteria</taxon>
        <taxon>Bacillati</taxon>
        <taxon>Cyanobacteriota</taxon>
        <taxon>Cyanophyceae</taxon>
        <taxon>Nostocales</taxon>
        <taxon>Nostocaceae</taxon>
        <taxon>Nostoc</taxon>
    </lineage>
</organism>
<feature type="domain" description="Transposase DDE" evidence="2">
    <location>
        <begin position="419"/>
        <end position="513"/>
    </location>
</feature>
<dbReference type="RefSeq" id="WP_152591651.1">
    <property type="nucleotide sequence ID" value="NZ_CP045227.1"/>
</dbReference>
<dbReference type="AlphaFoldDB" id="A0A5P8WHL7"/>
<dbReference type="InterPro" id="IPR008490">
    <property type="entry name" value="Transposase_InsH_N"/>
</dbReference>
<dbReference type="Pfam" id="PF05598">
    <property type="entry name" value="DUF772"/>
    <property type="match status" value="1"/>
</dbReference>